<evidence type="ECO:0000259" key="7">
    <source>
        <dbReference type="Pfam" id="PF08168"/>
    </source>
</evidence>
<dbReference type="GeneID" id="106467010"/>
<evidence type="ECO:0000313" key="9">
    <source>
        <dbReference type="Proteomes" id="UP000694941"/>
    </source>
</evidence>
<feature type="domain" description="Nucleolar protein 11 N-terminal" evidence="7">
    <location>
        <begin position="1"/>
        <end position="293"/>
    </location>
</feature>
<dbReference type="InterPro" id="IPR012584">
    <property type="entry name" value="NOL11_N"/>
</dbReference>
<evidence type="ECO:0000256" key="1">
    <source>
        <dbReference type="ARBA" id="ARBA00004604"/>
    </source>
</evidence>
<evidence type="ECO:0000259" key="8">
    <source>
        <dbReference type="Pfam" id="PF20998"/>
    </source>
</evidence>
<keyword evidence="4" id="KW-0010">Activator</keyword>
<keyword evidence="5" id="KW-0804">Transcription</keyword>
<keyword evidence="3" id="KW-0805">Transcription regulation</keyword>
<dbReference type="SUPFAM" id="SSF50978">
    <property type="entry name" value="WD40 repeat-like"/>
    <property type="match status" value="1"/>
</dbReference>
<evidence type="ECO:0000256" key="3">
    <source>
        <dbReference type="ARBA" id="ARBA00023015"/>
    </source>
</evidence>
<dbReference type="RefSeq" id="XP_013782774.1">
    <property type="nucleotide sequence ID" value="XM_013927320.1"/>
</dbReference>
<protein>
    <submittedName>
        <fullName evidence="10">Nucleolar protein 11-like isoform X1</fullName>
    </submittedName>
</protein>
<keyword evidence="6" id="KW-0539">Nucleus</keyword>
<evidence type="ECO:0000313" key="10">
    <source>
        <dbReference type="RefSeq" id="XP_013782774.1"/>
    </source>
</evidence>
<proteinExistence type="predicted"/>
<dbReference type="Pfam" id="PF08168">
    <property type="entry name" value="NOL11_N"/>
    <property type="match status" value="1"/>
</dbReference>
<evidence type="ECO:0000256" key="5">
    <source>
        <dbReference type="ARBA" id="ARBA00023163"/>
    </source>
</evidence>
<gene>
    <name evidence="10" type="primary">LOC106467010</name>
</gene>
<dbReference type="PANTHER" id="PTHR15633:SF2">
    <property type="entry name" value="NUCLEOLAR PROTEIN 11"/>
    <property type="match status" value="1"/>
</dbReference>
<accession>A0ABM1BIP3</accession>
<keyword evidence="9" id="KW-1185">Reference proteome</keyword>
<dbReference type="InterPro" id="IPR036322">
    <property type="entry name" value="WD40_repeat_dom_sf"/>
</dbReference>
<evidence type="ECO:0000256" key="6">
    <source>
        <dbReference type="ARBA" id="ARBA00023242"/>
    </source>
</evidence>
<sequence length="596" mass="67956">MATAVSATVLCAKPNVTFNASFVNTQSDFEYDKAIITTGNNCVGIFKVDDQKLLKTWSTKHTLNFTCPVVPDFLREQYVGVQNKTIIRCWSYEAENIDREKRWKLTEPVFCVLPIPNSEPVVVFQNGNCSFLNDILLAGKDYQTIGQLCSEEQLYWADACFSENVIILLLTWNEKVNTWVVYWLQLSSQHSTELLGKTTFHKKDHQLCTWCLSLGADIQRFLTLWSDGIIYSLEPKNDTLKKLFQVSDSEKTQSFMMTSLNDSYVAIAMKNLENITGEFVIEIWDINFCFQHTRLFVSYPMSCKGQMTFFNGNFYVPCEQGVVSVPYLNQPASLARAVGRLPSLSTSSFSSHSEMLHWKKTGVVSFQYKKDQQNDDILEQYFHSGGRSVSLLYQDLFKKICEKLDFAALSKLLKQVSDIPEKVLVDILNYLLSAGEEVFAGEEIFAGNDEKSTDCPLNDSRSSLIDLVLCYPYNEAFILPYLKVLHLNQIMLLIRYLHYLLKVAPYLETSDRSEVTVTKAAAWMVMIFTAKFEEILVCSDESSKQLIRSLIDTTKELQKSCKDTLMMGLITALKKRLEMPKGKKASSLYCIEVLCI</sequence>
<dbReference type="Pfam" id="PF20998">
    <property type="entry name" value="Nol11_C"/>
    <property type="match status" value="1"/>
</dbReference>
<name>A0ABM1BIP3_LIMPO</name>
<evidence type="ECO:0000256" key="4">
    <source>
        <dbReference type="ARBA" id="ARBA00023159"/>
    </source>
</evidence>
<dbReference type="Proteomes" id="UP000694941">
    <property type="component" value="Unplaced"/>
</dbReference>
<comment type="subcellular location">
    <subcellularLocation>
        <location evidence="1">Nucleus</location>
        <location evidence="1">Nucleolus</location>
    </subcellularLocation>
</comment>
<dbReference type="PANTHER" id="PTHR15633">
    <property type="entry name" value="NUCLEOLAR PROTEIN 11"/>
    <property type="match status" value="1"/>
</dbReference>
<dbReference type="InterPro" id="IPR042859">
    <property type="entry name" value="NOL11"/>
</dbReference>
<evidence type="ECO:0000256" key="2">
    <source>
        <dbReference type="ARBA" id="ARBA00022552"/>
    </source>
</evidence>
<dbReference type="InterPro" id="IPR048897">
    <property type="entry name" value="Nol11_C"/>
</dbReference>
<organism evidence="9 10">
    <name type="scientific">Limulus polyphemus</name>
    <name type="common">Atlantic horseshoe crab</name>
    <dbReference type="NCBI Taxonomy" id="6850"/>
    <lineage>
        <taxon>Eukaryota</taxon>
        <taxon>Metazoa</taxon>
        <taxon>Ecdysozoa</taxon>
        <taxon>Arthropoda</taxon>
        <taxon>Chelicerata</taxon>
        <taxon>Merostomata</taxon>
        <taxon>Xiphosura</taxon>
        <taxon>Limulidae</taxon>
        <taxon>Limulus</taxon>
    </lineage>
</organism>
<reference evidence="10" key="1">
    <citation type="submission" date="2025-08" db="UniProtKB">
        <authorList>
            <consortium name="RefSeq"/>
        </authorList>
    </citation>
    <scope>IDENTIFICATION</scope>
    <source>
        <tissue evidence="10">Muscle</tissue>
    </source>
</reference>
<keyword evidence="2" id="KW-0698">rRNA processing</keyword>
<feature type="domain" description="Nucleolar protein 11 C-terminal" evidence="8">
    <location>
        <begin position="375"/>
        <end position="594"/>
    </location>
</feature>